<name>A0A9R1URH3_LACSA</name>
<keyword evidence="3" id="KW-1185">Reference proteome</keyword>
<dbReference type="EMBL" id="NBSK02000008">
    <property type="protein sequence ID" value="KAJ0191939.1"/>
    <property type="molecule type" value="Genomic_DNA"/>
</dbReference>
<protein>
    <recommendedName>
        <fullName evidence="4">Aspartic peptidase DDI1-type domain-containing protein</fullName>
    </recommendedName>
</protein>
<dbReference type="InterPro" id="IPR021109">
    <property type="entry name" value="Peptidase_aspartic_dom_sf"/>
</dbReference>
<reference evidence="2 3" key="1">
    <citation type="journal article" date="2017" name="Nat. Commun.">
        <title>Genome assembly with in vitro proximity ligation data and whole-genome triplication in lettuce.</title>
        <authorList>
            <person name="Reyes-Chin-Wo S."/>
            <person name="Wang Z."/>
            <person name="Yang X."/>
            <person name="Kozik A."/>
            <person name="Arikit S."/>
            <person name="Song C."/>
            <person name="Xia L."/>
            <person name="Froenicke L."/>
            <person name="Lavelle D.O."/>
            <person name="Truco M.J."/>
            <person name="Xia R."/>
            <person name="Zhu S."/>
            <person name="Xu C."/>
            <person name="Xu H."/>
            <person name="Xu X."/>
            <person name="Cox K."/>
            <person name="Korf I."/>
            <person name="Meyers B.C."/>
            <person name="Michelmore R.W."/>
        </authorList>
    </citation>
    <scope>NUCLEOTIDE SEQUENCE [LARGE SCALE GENOMIC DNA]</scope>
    <source>
        <strain evidence="3">cv. Salinas</strain>
        <tissue evidence="2">Seedlings</tissue>
    </source>
</reference>
<dbReference type="AlphaFoldDB" id="A0A9R1URH3"/>
<evidence type="ECO:0000256" key="1">
    <source>
        <dbReference type="SAM" id="MobiDB-lite"/>
    </source>
</evidence>
<feature type="region of interest" description="Disordered" evidence="1">
    <location>
        <begin position="137"/>
        <end position="158"/>
    </location>
</feature>
<dbReference type="Proteomes" id="UP000235145">
    <property type="component" value="Unassembled WGS sequence"/>
</dbReference>
<proteinExistence type="predicted"/>
<dbReference type="PANTHER" id="PTHR33067">
    <property type="entry name" value="RNA-DIRECTED DNA POLYMERASE-RELATED"/>
    <property type="match status" value="1"/>
</dbReference>
<evidence type="ECO:0008006" key="4">
    <source>
        <dbReference type="Google" id="ProtNLM"/>
    </source>
</evidence>
<comment type="caution">
    <text evidence="2">The sequence shown here is derived from an EMBL/GenBank/DDBJ whole genome shotgun (WGS) entry which is preliminary data.</text>
</comment>
<sequence length="337" mass="38121">MNLGKEKVVFFSKGQKIYVRCGDSRHIAVECMRSQEEINQVHGYGQFKIVHDHSIGTTNKTGTTSTMEFLTTFKEISKIKISQNSSSNPTSTKKEENDSNTLNKIMEFVTQTFHTSDTNSKSIVAIEKQNAQLGKREYGKFPSTPKVNPSHNQRPGKEHQVNEVITLHCGKKFDNKVKVIKEAPSYANFLKDLRVQKCKLEAHLLKKIDLTKHMSSIISNTLPPKLKDPSAPLISITLDNINIKKALHDLGASVNILPGNHFDQHDLGILEQTDIILRLADKSKKIPLGILSDVIIKVDDFYYPLDFLVLETKSTYKESQPTIILRRPFFCNNKCIN</sequence>
<evidence type="ECO:0000313" key="2">
    <source>
        <dbReference type="EMBL" id="KAJ0191939.1"/>
    </source>
</evidence>
<dbReference type="PANTHER" id="PTHR33067:SF32">
    <property type="entry name" value="ASPARTIC PEPTIDASE DDI1-TYPE DOMAIN-CONTAINING PROTEIN"/>
    <property type="match status" value="1"/>
</dbReference>
<organism evidence="2 3">
    <name type="scientific">Lactuca sativa</name>
    <name type="common">Garden lettuce</name>
    <dbReference type="NCBI Taxonomy" id="4236"/>
    <lineage>
        <taxon>Eukaryota</taxon>
        <taxon>Viridiplantae</taxon>
        <taxon>Streptophyta</taxon>
        <taxon>Embryophyta</taxon>
        <taxon>Tracheophyta</taxon>
        <taxon>Spermatophyta</taxon>
        <taxon>Magnoliopsida</taxon>
        <taxon>eudicotyledons</taxon>
        <taxon>Gunneridae</taxon>
        <taxon>Pentapetalae</taxon>
        <taxon>asterids</taxon>
        <taxon>campanulids</taxon>
        <taxon>Asterales</taxon>
        <taxon>Asteraceae</taxon>
        <taxon>Cichorioideae</taxon>
        <taxon>Cichorieae</taxon>
        <taxon>Lactucinae</taxon>
        <taxon>Lactuca</taxon>
    </lineage>
</organism>
<dbReference type="Gene3D" id="2.40.70.10">
    <property type="entry name" value="Acid Proteases"/>
    <property type="match status" value="1"/>
</dbReference>
<gene>
    <name evidence="2" type="ORF">LSAT_V11C800416710</name>
</gene>
<accession>A0A9R1URH3</accession>
<evidence type="ECO:0000313" key="3">
    <source>
        <dbReference type="Proteomes" id="UP000235145"/>
    </source>
</evidence>
<dbReference type="CDD" id="cd00303">
    <property type="entry name" value="retropepsin_like"/>
    <property type="match status" value="1"/>
</dbReference>